<dbReference type="Proteomes" id="UP000320333">
    <property type="component" value="Unassembled WGS sequence"/>
</dbReference>
<accession>A0A507CY89</accession>
<dbReference type="InterPro" id="IPR001611">
    <property type="entry name" value="Leu-rich_rpt"/>
</dbReference>
<dbReference type="SUPFAM" id="SSF52058">
    <property type="entry name" value="L domain-like"/>
    <property type="match status" value="1"/>
</dbReference>
<evidence type="ECO:0000313" key="4">
    <source>
        <dbReference type="Proteomes" id="UP000320333"/>
    </source>
</evidence>
<sequence length="141" mass="15358">MENFAKPSNLENLEIRPSEIGQLTKLKSLSLGRNQFSGVIPDSISSLVKLVELILAQNLFVGSVLDSINHRTCKSQVSVLGTQRVLPSIAGGNWRFNFSRSVGSADETVIPFRWENENESGSLCSTDSETDEEGVSESGVK</sequence>
<dbReference type="Pfam" id="PF13855">
    <property type="entry name" value="LRR_8"/>
    <property type="match status" value="1"/>
</dbReference>
<feature type="region of interest" description="Disordered" evidence="2">
    <location>
        <begin position="118"/>
        <end position="141"/>
    </location>
</feature>
<evidence type="ECO:0000256" key="2">
    <source>
        <dbReference type="SAM" id="MobiDB-lite"/>
    </source>
</evidence>
<comment type="subcellular location">
    <subcellularLocation>
        <location evidence="1">Cell envelope</location>
    </subcellularLocation>
</comment>
<dbReference type="InterPro" id="IPR051848">
    <property type="entry name" value="PGIP"/>
</dbReference>
<keyword evidence="4" id="KW-1185">Reference proteome</keyword>
<reference evidence="3 4" key="1">
    <citation type="journal article" date="2019" name="Sci. Rep.">
        <title>Comparative genomics of chytrid fungi reveal insights into the obligate biotrophic and pathogenic lifestyle of Synchytrium endobioticum.</title>
        <authorList>
            <person name="van de Vossenberg B.T.L.H."/>
            <person name="Warris S."/>
            <person name="Nguyen H.D.T."/>
            <person name="van Gent-Pelzer M.P.E."/>
            <person name="Joly D.L."/>
            <person name="van de Geest H.C."/>
            <person name="Bonants P.J.M."/>
            <person name="Smith D.S."/>
            <person name="Levesque C.A."/>
            <person name="van der Lee T.A.J."/>
        </authorList>
    </citation>
    <scope>NUCLEOTIDE SEQUENCE [LARGE SCALE GENOMIC DNA]</scope>
    <source>
        <strain evidence="3 4">CBS 675.73</strain>
    </source>
</reference>
<name>A0A507CY89_9FUNG</name>
<dbReference type="EMBL" id="QEAP01001512">
    <property type="protein sequence ID" value="TPX44116.1"/>
    <property type="molecule type" value="Genomic_DNA"/>
</dbReference>
<evidence type="ECO:0000256" key="1">
    <source>
        <dbReference type="ARBA" id="ARBA00004196"/>
    </source>
</evidence>
<organism evidence="3 4">
    <name type="scientific">Chytriomyces confervae</name>
    <dbReference type="NCBI Taxonomy" id="246404"/>
    <lineage>
        <taxon>Eukaryota</taxon>
        <taxon>Fungi</taxon>
        <taxon>Fungi incertae sedis</taxon>
        <taxon>Chytridiomycota</taxon>
        <taxon>Chytridiomycota incertae sedis</taxon>
        <taxon>Chytridiomycetes</taxon>
        <taxon>Chytridiales</taxon>
        <taxon>Chytriomycetaceae</taxon>
        <taxon>Chytriomyces</taxon>
    </lineage>
</organism>
<proteinExistence type="predicted"/>
<dbReference type="Gene3D" id="3.80.10.10">
    <property type="entry name" value="Ribonuclease Inhibitor"/>
    <property type="match status" value="1"/>
</dbReference>
<dbReference type="PANTHER" id="PTHR48059">
    <property type="entry name" value="POLYGALACTURONASE INHIBITOR 1"/>
    <property type="match status" value="1"/>
</dbReference>
<dbReference type="AlphaFoldDB" id="A0A507CY89"/>
<dbReference type="InterPro" id="IPR032675">
    <property type="entry name" value="LRR_dom_sf"/>
</dbReference>
<protein>
    <submittedName>
        <fullName evidence="3">Uncharacterized protein</fullName>
    </submittedName>
</protein>
<dbReference type="PANTHER" id="PTHR48059:SF30">
    <property type="entry name" value="OS06G0587000 PROTEIN"/>
    <property type="match status" value="1"/>
</dbReference>
<gene>
    <name evidence="3" type="ORF">CcCBS67573_g10426</name>
</gene>
<dbReference type="STRING" id="246404.A0A507CY89"/>
<evidence type="ECO:0000313" key="3">
    <source>
        <dbReference type="EMBL" id="TPX44116.1"/>
    </source>
</evidence>
<dbReference type="OrthoDB" id="69842at2759"/>
<comment type="caution">
    <text evidence="3">The sequence shown here is derived from an EMBL/GenBank/DDBJ whole genome shotgun (WGS) entry which is preliminary data.</text>
</comment>